<sequence length="457" mass="46596">MPQGTPDQSTCRDAAPGTLQTYREVIALSGALLPLISFLGRLPTAIIQMGSVLMVTRTSGSLATGGMVACALALGQVAMGPFVGRLADRHGQRRVVLVFALLNAVAIGAFTASALLGAVTPLLVLLGALAGASVPGIGPLARARVVALARRRRADDRLADAVMSLESTMDEVSFVLGPAAVGLAAVVGHPAYAMLLAAFLVAVCGTGFALHPTARTLEPAHADQQGKGSREQPRARAAEERARARGARRRMPRQVYVVRVGLVLLGVLLGGCGAGITALTEELGRPDQAGLVYAAMGVMSAVVGLSMVALPDRIGLLLRWRVATATAALLSLPLVWTESLAGLYFVVTVFGAVFAPNLITGFGLTERAVPRERLAEGMTFASSAFVGGQAVTLAVAGRLAESYGPAAAFAVGSTAAALAFVVALATRPGQGGGADQDTDPGAAPDRAVLGVPSEQTA</sequence>
<feature type="region of interest" description="Disordered" evidence="1">
    <location>
        <begin position="218"/>
        <end position="244"/>
    </location>
</feature>
<feature type="transmembrane region" description="Helical" evidence="2">
    <location>
        <begin position="317"/>
        <end position="336"/>
    </location>
</feature>
<keyword evidence="4" id="KW-1185">Reference proteome</keyword>
<organism evidence="3 4">
    <name type="scientific">Streptomyces cavernicola</name>
    <dbReference type="NCBI Taxonomy" id="3043613"/>
    <lineage>
        <taxon>Bacteria</taxon>
        <taxon>Bacillati</taxon>
        <taxon>Actinomycetota</taxon>
        <taxon>Actinomycetes</taxon>
        <taxon>Kitasatosporales</taxon>
        <taxon>Streptomycetaceae</taxon>
        <taxon>Streptomyces</taxon>
    </lineage>
</organism>
<feature type="transmembrane region" description="Helical" evidence="2">
    <location>
        <begin position="62"/>
        <end position="83"/>
    </location>
</feature>
<gene>
    <name evidence="3" type="ORF">QIS96_00305</name>
</gene>
<protein>
    <submittedName>
        <fullName evidence="3">MFS transporter</fullName>
    </submittedName>
</protein>
<feature type="transmembrane region" description="Helical" evidence="2">
    <location>
        <begin position="95"/>
        <end position="116"/>
    </location>
</feature>
<comment type="caution">
    <text evidence="3">The sequence shown here is derived from an EMBL/GenBank/DDBJ whole genome shotgun (WGS) entry which is preliminary data.</text>
</comment>
<keyword evidence="2" id="KW-0812">Transmembrane</keyword>
<proteinExistence type="predicted"/>
<feature type="transmembrane region" description="Helical" evidence="2">
    <location>
        <begin position="291"/>
        <end position="310"/>
    </location>
</feature>
<feature type="region of interest" description="Disordered" evidence="1">
    <location>
        <begin position="429"/>
        <end position="457"/>
    </location>
</feature>
<keyword evidence="2" id="KW-0472">Membrane</keyword>
<dbReference type="PANTHER" id="PTHR23542:SF1">
    <property type="entry name" value="MAJOR FACILITATOR SUPERFAMILY (MFS) PROFILE DOMAIN-CONTAINING PROTEIN"/>
    <property type="match status" value="1"/>
</dbReference>
<dbReference type="InterPro" id="IPR036259">
    <property type="entry name" value="MFS_trans_sf"/>
</dbReference>
<feature type="transmembrane region" description="Helical" evidence="2">
    <location>
        <begin position="191"/>
        <end position="210"/>
    </location>
</feature>
<feature type="transmembrane region" description="Helical" evidence="2">
    <location>
        <begin position="162"/>
        <end position="185"/>
    </location>
</feature>
<evidence type="ECO:0000313" key="3">
    <source>
        <dbReference type="EMBL" id="MDI3402280.1"/>
    </source>
</evidence>
<name>A0ABT6S2F1_9ACTN</name>
<feature type="transmembrane region" description="Helical" evidence="2">
    <location>
        <begin position="256"/>
        <end position="279"/>
    </location>
</feature>
<reference evidence="3 4" key="1">
    <citation type="submission" date="2023-05" db="EMBL/GenBank/DDBJ databases">
        <title>Draft genome sequence of Streptomyces sp. B-S-A6 isolated from a cave soil in Thailand.</title>
        <authorList>
            <person name="Chamroensaksri N."/>
            <person name="Muangham S."/>
        </authorList>
    </citation>
    <scope>NUCLEOTIDE SEQUENCE [LARGE SCALE GENOMIC DNA]</scope>
    <source>
        <strain evidence="3 4">B-S-A6</strain>
    </source>
</reference>
<dbReference type="Gene3D" id="1.20.1250.20">
    <property type="entry name" value="MFS general substrate transporter like domains"/>
    <property type="match status" value="1"/>
</dbReference>
<feature type="transmembrane region" description="Helical" evidence="2">
    <location>
        <begin position="342"/>
        <end position="365"/>
    </location>
</feature>
<evidence type="ECO:0000256" key="1">
    <source>
        <dbReference type="SAM" id="MobiDB-lite"/>
    </source>
</evidence>
<feature type="transmembrane region" description="Helical" evidence="2">
    <location>
        <begin position="377"/>
        <end position="400"/>
    </location>
</feature>
<feature type="compositionally biased region" description="Basic and acidic residues" evidence="1">
    <location>
        <begin position="228"/>
        <end position="243"/>
    </location>
</feature>
<dbReference type="EMBL" id="JASCIQ010000001">
    <property type="protein sequence ID" value="MDI3402280.1"/>
    <property type="molecule type" value="Genomic_DNA"/>
</dbReference>
<dbReference type="Proteomes" id="UP001223978">
    <property type="component" value="Unassembled WGS sequence"/>
</dbReference>
<evidence type="ECO:0000256" key="2">
    <source>
        <dbReference type="SAM" id="Phobius"/>
    </source>
</evidence>
<dbReference type="InterPro" id="IPR011701">
    <property type="entry name" value="MFS"/>
</dbReference>
<keyword evidence="2" id="KW-1133">Transmembrane helix</keyword>
<dbReference type="Pfam" id="PF07690">
    <property type="entry name" value="MFS_1"/>
    <property type="match status" value="1"/>
</dbReference>
<feature type="transmembrane region" description="Helical" evidence="2">
    <location>
        <begin position="406"/>
        <end position="426"/>
    </location>
</feature>
<feature type="transmembrane region" description="Helical" evidence="2">
    <location>
        <begin position="25"/>
        <end position="42"/>
    </location>
</feature>
<evidence type="ECO:0000313" key="4">
    <source>
        <dbReference type="Proteomes" id="UP001223978"/>
    </source>
</evidence>
<dbReference type="SUPFAM" id="SSF103473">
    <property type="entry name" value="MFS general substrate transporter"/>
    <property type="match status" value="1"/>
</dbReference>
<feature type="transmembrane region" description="Helical" evidence="2">
    <location>
        <begin position="122"/>
        <end position="141"/>
    </location>
</feature>
<dbReference type="PANTHER" id="PTHR23542">
    <property type="match status" value="1"/>
</dbReference>
<accession>A0ABT6S2F1</accession>